<dbReference type="GO" id="GO:0004674">
    <property type="term" value="F:protein serine/threonine kinase activity"/>
    <property type="evidence" value="ECO:0007669"/>
    <property type="project" value="UniProtKB-KW"/>
</dbReference>
<dbReference type="InterPro" id="IPR050267">
    <property type="entry name" value="Anti-sigma-factor_SerPK"/>
</dbReference>
<dbReference type="EMBL" id="JACHDB010000002">
    <property type="protein sequence ID" value="MBB5435201.1"/>
    <property type="molecule type" value="Genomic_DNA"/>
</dbReference>
<accession>A0A7W8QTA9</accession>
<organism evidence="3 4">
    <name type="scientific">Nocardiopsis composta</name>
    <dbReference type="NCBI Taxonomy" id="157465"/>
    <lineage>
        <taxon>Bacteria</taxon>
        <taxon>Bacillati</taxon>
        <taxon>Actinomycetota</taxon>
        <taxon>Actinomycetes</taxon>
        <taxon>Streptosporangiales</taxon>
        <taxon>Nocardiopsidaceae</taxon>
        <taxon>Nocardiopsis</taxon>
    </lineage>
</organism>
<keyword evidence="1" id="KW-0723">Serine/threonine-protein kinase</keyword>
<dbReference type="Gene3D" id="3.30.565.10">
    <property type="entry name" value="Histidine kinase-like ATPase, C-terminal domain"/>
    <property type="match status" value="1"/>
</dbReference>
<sequence>MAAVCPPSRVARVRRYARPIRPDMRSVPRLRAWARRKLRNHPRVDDAALVVSELVTNALLHGAPPRRGRKMRVCIFRCGPEVEVAVTNPVLPWTQPSPYALPEEGADSPGGETGRGLTIVEAVSDAWGIRRGRDTVTVWARFLPTPVPLDLMGTA</sequence>
<keyword evidence="4" id="KW-1185">Reference proteome</keyword>
<evidence type="ECO:0000256" key="1">
    <source>
        <dbReference type="ARBA" id="ARBA00022527"/>
    </source>
</evidence>
<keyword evidence="1" id="KW-0418">Kinase</keyword>
<proteinExistence type="predicted"/>
<comment type="caution">
    <text evidence="3">The sequence shown here is derived from an EMBL/GenBank/DDBJ whole genome shotgun (WGS) entry which is preliminary data.</text>
</comment>
<reference evidence="3 4" key="1">
    <citation type="submission" date="2020-08" db="EMBL/GenBank/DDBJ databases">
        <title>Sequencing the genomes of 1000 actinobacteria strains.</title>
        <authorList>
            <person name="Klenk H.-P."/>
        </authorList>
    </citation>
    <scope>NUCLEOTIDE SEQUENCE [LARGE SCALE GENOMIC DNA]</scope>
    <source>
        <strain evidence="3 4">DSM 44551</strain>
    </source>
</reference>
<dbReference type="InterPro" id="IPR003594">
    <property type="entry name" value="HATPase_dom"/>
</dbReference>
<dbReference type="Proteomes" id="UP000572635">
    <property type="component" value="Unassembled WGS sequence"/>
</dbReference>
<name>A0A7W8QTA9_9ACTN</name>
<dbReference type="Pfam" id="PF13581">
    <property type="entry name" value="HATPase_c_2"/>
    <property type="match status" value="1"/>
</dbReference>
<dbReference type="RefSeq" id="WP_184397844.1">
    <property type="nucleotide sequence ID" value="NZ_BAAAJD010000117.1"/>
</dbReference>
<dbReference type="AlphaFoldDB" id="A0A7W8QTA9"/>
<dbReference type="CDD" id="cd16936">
    <property type="entry name" value="HATPase_RsbW-like"/>
    <property type="match status" value="1"/>
</dbReference>
<feature type="domain" description="Histidine kinase/HSP90-like ATPase" evidence="2">
    <location>
        <begin position="30"/>
        <end position="141"/>
    </location>
</feature>
<dbReference type="PANTHER" id="PTHR35526:SF3">
    <property type="entry name" value="ANTI-SIGMA-F FACTOR RSBW"/>
    <property type="match status" value="1"/>
</dbReference>
<dbReference type="InterPro" id="IPR036890">
    <property type="entry name" value="HATPase_C_sf"/>
</dbReference>
<evidence type="ECO:0000313" key="4">
    <source>
        <dbReference type="Proteomes" id="UP000572635"/>
    </source>
</evidence>
<gene>
    <name evidence="3" type="ORF">HDA36_005349</name>
</gene>
<keyword evidence="1" id="KW-0808">Transferase</keyword>
<dbReference type="PANTHER" id="PTHR35526">
    <property type="entry name" value="ANTI-SIGMA-F FACTOR RSBW-RELATED"/>
    <property type="match status" value="1"/>
</dbReference>
<protein>
    <submittedName>
        <fullName evidence="3">Anti-sigma regulatory factor (Ser/Thr protein kinase)</fullName>
    </submittedName>
</protein>
<evidence type="ECO:0000313" key="3">
    <source>
        <dbReference type="EMBL" id="MBB5435201.1"/>
    </source>
</evidence>
<evidence type="ECO:0000259" key="2">
    <source>
        <dbReference type="Pfam" id="PF13581"/>
    </source>
</evidence>
<dbReference type="SUPFAM" id="SSF55874">
    <property type="entry name" value="ATPase domain of HSP90 chaperone/DNA topoisomerase II/histidine kinase"/>
    <property type="match status" value="1"/>
</dbReference>